<feature type="domain" description="PDZ" evidence="2">
    <location>
        <begin position="648"/>
        <end position="703"/>
    </location>
</feature>
<dbReference type="InterPro" id="IPR052072">
    <property type="entry name" value="Vascular_dev_regulator"/>
</dbReference>
<keyword evidence="5" id="KW-1185">Reference proteome</keyword>
<protein>
    <submittedName>
        <fullName evidence="4">Uncharacterized protein</fullName>
    </submittedName>
</protein>
<feature type="domain" description="Dilute" evidence="3">
    <location>
        <begin position="168"/>
        <end position="456"/>
    </location>
</feature>
<dbReference type="PROSITE" id="PS51126">
    <property type="entry name" value="DILUTE"/>
    <property type="match status" value="1"/>
</dbReference>
<dbReference type="SMART" id="SM01132">
    <property type="entry name" value="DIL"/>
    <property type="match status" value="1"/>
</dbReference>
<name>A0A7J5YWS3_DISMA</name>
<dbReference type="GO" id="GO:0035024">
    <property type="term" value="P:negative regulation of Rho protein signal transduction"/>
    <property type="evidence" value="ECO:0007669"/>
    <property type="project" value="TreeGrafter"/>
</dbReference>
<dbReference type="InterPro" id="IPR036034">
    <property type="entry name" value="PDZ_sf"/>
</dbReference>
<evidence type="ECO:0000256" key="1">
    <source>
        <dbReference type="SAM" id="MobiDB-lite"/>
    </source>
</evidence>
<proteinExistence type="predicted"/>
<evidence type="ECO:0000313" key="5">
    <source>
        <dbReference type="Proteomes" id="UP000518266"/>
    </source>
</evidence>
<dbReference type="Gene3D" id="2.30.42.10">
    <property type="match status" value="1"/>
</dbReference>
<dbReference type="Pfam" id="PF00595">
    <property type="entry name" value="PDZ"/>
    <property type="match status" value="1"/>
</dbReference>
<dbReference type="PANTHER" id="PTHR16027:SF4">
    <property type="entry name" value="RAS-INTERACTING PROTEIN 1"/>
    <property type="match status" value="1"/>
</dbReference>
<organism evidence="4 5">
    <name type="scientific">Dissostichus mawsoni</name>
    <name type="common">Antarctic cod</name>
    <dbReference type="NCBI Taxonomy" id="36200"/>
    <lineage>
        <taxon>Eukaryota</taxon>
        <taxon>Metazoa</taxon>
        <taxon>Chordata</taxon>
        <taxon>Craniata</taxon>
        <taxon>Vertebrata</taxon>
        <taxon>Euteleostomi</taxon>
        <taxon>Actinopterygii</taxon>
        <taxon>Neopterygii</taxon>
        <taxon>Teleostei</taxon>
        <taxon>Neoteleostei</taxon>
        <taxon>Acanthomorphata</taxon>
        <taxon>Eupercaria</taxon>
        <taxon>Perciformes</taxon>
        <taxon>Notothenioidei</taxon>
        <taxon>Nototheniidae</taxon>
        <taxon>Dissostichus</taxon>
    </lineage>
</organism>
<dbReference type="Pfam" id="PF01843">
    <property type="entry name" value="DIL"/>
    <property type="match status" value="1"/>
</dbReference>
<comment type="caution">
    <text evidence="4">The sequence shown here is derived from an EMBL/GenBank/DDBJ whole genome shotgun (WGS) entry which is preliminary data.</text>
</comment>
<reference evidence="4 5" key="1">
    <citation type="submission" date="2020-03" db="EMBL/GenBank/DDBJ databases">
        <title>Dissostichus mawsoni Genome sequencing and assembly.</title>
        <authorList>
            <person name="Park H."/>
        </authorList>
    </citation>
    <scope>NUCLEOTIDE SEQUENCE [LARGE SCALE GENOMIC DNA]</scope>
    <source>
        <strain evidence="4">DM0001</strain>
        <tissue evidence="4">Muscle</tissue>
    </source>
</reference>
<accession>A0A7J5YWS3</accession>
<feature type="region of interest" description="Disordered" evidence="1">
    <location>
        <begin position="499"/>
        <end position="519"/>
    </location>
</feature>
<dbReference type="SUPFAM" id="SSF50156">
    <property type="entry name" value="PDZ domain-like"/>
    <property type="match status" value="1"/>
</dbReference>
<evidence type="ECO:0000259" key="3">
    <source>
        <dbReference type="PROSITE" id="PS51126"/>
    </source>
</evidence>
<evidence type="ECO:0000313" key="4">
    <source>
        <dbReference type="EMBL" id="KAF3854054.1"/>
    </source>
</evidence>
<dbReference type="InterPro" id="IPR002710">
    <property type="entry name" value="Dilute_dom"/>
</dbReference>
<gene>
    <name evidence="4" type="ORF">F7725_014742</name>
</gene>
<dbReference type="OrthoDB" id="3908708at2759"/>
<sequence length="731" mass="81216">MYKCSFMILVSSFWEIKDVHNAAPESSMAALPWMLNPATTTSHTEGMILCNTCITTCTDLNSSSCKQSLNRGLPFFKSPECHSLTLQYESGDEDHIVREIFAMGRTSSNDRPPLTAAFLLCMCVQHSASCLQTSDLRRLLLLIANGEHTKDLAAVKPEVSNPEDLSQQEVISGLRPLVVWMSNSLELLQFMQFQLPVILQWRTQQEHEQDEDKEVEDLALLEMRLSCVSSASEETVAVLEEVIMLAFQQCVYYITKVLYPVLPGLLDCDPFRESPDLQVPGESAPVSGSGALQVPGEIQHLVDVLSDTWRLLCDCQLHPEISSQLIGYLFYFINASLFNSLMERGSEPGFYHWSRGVRMRANLDFLLEWAHTAGLGEIALEQTHTLASAINLLASPRKNLLQDQAAAHQTADILESFDTHHPLVLPDGGYQFELGGQVTDSAVREQLDKLKEFMSSLSNSKSNQAPATKEQEMDILPKASLETLDTSSVEAIVFDHQSPSTTFGALPPSPPSPPSPSSTQYLDEFISSGAILLSQKLRNLELQTGGSSETRSALETSCLLTPPNTPHIVDRVHLVRSDQERWMNGESEKLLTSDVDAHDEGGLVFECLSALKVDRFNSDCPRMERCVELKEEMEEDDHYDDNNDEVFSLELERGERGLGLALVDTRDTPLKVKGIFIRAVVPDSPAARCQKLLPGDRILAVNGDLIQSSGDRLRLLLARSDWMTKAVQTEC</sequence>
<dbReference type="EMBL" id="JAAKFY010000008">
    <property type="protein sequence ID" value="KAF3854054.1"/>
    <property type="molecule type" value="Genomic_DNA"/>
</dbReference>
<feature type="compositionally biased region" description="Pro residues" evidence="1">
    <location>
        <begin position="507"/>
        <end position="516"/>
    </location>
</feature>
<dbReference type="GO" id="GO:0005911">
    <property type="term" value="C:cell-cell junction"/>
    <property type="evidence" value="ECO:0007669"/>
    <property type="project" value="TreeGrafter"/>
</dbReference>
<dbReference type="AlphaFoldDB" id="A0A7J5YWS3"/>
<dbReference type="PANTHER" id="PTHR16027">
    <property type="entry name" value="DILUTE DOMAIN-CONTAINING PROTEIN YPR089W"/>
    <property type="match status" value="1"/>
</dbReference>
<dbReference type="PROSITE" id="PS50106">
    <property type="entry name" value="PDZ"/>
    <property type="match status" value="1"/>
</dbReference>
<dbReference type="GO" id="GO:0001525">
    <property type="term" value="P:angiogenesis"/>
    <property type="evidence" value="ECO:0007669"/>
    <property type="project" value="TreeGrafter"/>
</dbReference>
<dbReference type="SMART" id="SM00228">
    <property type="entry name" value="PDZ"/>
    <property type="match status" value="1"/>
</dbReference>
<dbReference type="Proteomes" id="UP000518266">
    <property type="component" value="Unassembled WGS sequence"/>
</dbReference>
<evidence type="ECO:0000259" key="2">
    <source>
        <dbReference type="PROSITE" id="PS50106"/>
    </source>
</evidence>
<dbReference type="InterPro" id="IPR001478">
    <property type="entry name" value="PDZ"/>
</dbReference>
<dbReference type="GO" id="GO:0051020">
    <property type="term" value="F:GTPase binding"/>
    <property type="evidence" value="ECO:0007669"/>
    <property type="project" value="TreeGrafter"/>
</dbReference>